<name>A0A1Y3BUF9_HELAN</name>
<gene>
    <name evidence="1" type="ORF">HannXRQ_Chr00c0099g0571671</name>
</gene>
<sequence length="59" mass="6969">MLIMWARRRKKAQVTRRHKYLKIAVNLKFKCGALGPITRTRNADLMHFRSKLFILNGSI</sequence>
<organism evidence="1">
    <name type="scientific">Helianthus annuus</name>
    <name type="common">Common sunflower</name>
    <dbReference type="NCBI Taxonomy" id="4232"/>
    <lineage>
        <taxon>Eukaryota</taxon>
        <taxon>Viridiplantae</taxon>
        <taxon>Streptophyta</taxon>
        <taxon>Embryophyta</taxon>
        <taxon>Tracheophyta</taxon>
        <taxon>Spermatophyta</taxon>
        <taxon>Magnoliopsida</taxon>
        <taxon>eudicotyledons</taxon>
        <taxon>Gunneridae</taxon>
        <taxon>Pentapetalae</taxon>
        <taxon>asterids</taxon>
        <taxon>campanulids</taxon>
        <taxon>Asterales</taxon>
        <taxon>Asteraceae</taxon>
        <taxon>Asteroideae</taxon>
        <taxon>Heliantheae alliance</taxon>
        <taxon>Heliantheae</taxon>
        <taxon>Helianthus</taxon>
    </lineage>
</organism>
<dbReference type="EMBL" id="KZ113422">
    <property type="protein sequence ID" value="OTF84641.1"/>
    <property type="molecule type" value="Genomic_DNA"/>
</dbReference>
<proteinExistence type="predicted"/>
<protein>
    <submittedName>
        <fullName evidence="1">Uncharacterized protein</fullName>
    </submittedName>
</protein>
<reference evidence="1" key="1">
    <citation type="submission" date="2017-02" db="EMBL/GenBank/DDBJ databases">
        <title>Sunflower complete genome.</title>
        <authorList>
            <person name="Langlade N."/>
            <person name="Munos S."/>
        </authorList>
    </citation>
    <scope>NUCLEOTIDE SEQUENCE [LARGE SCALE GENOMIC DNA]</scope>
    <source>
        <tissue evidence="1">Leaves</tissue>
    </source>
</reference>
<dbReference type="AlphaFoldDB" id="A0A1Y3BUF9"/>
<accession>A0A1Y3BUF9</accession>
<evidence type="ECO:0000313" key="1">
    <source>
        <dbReference type="EMBL" id="OTF84641.1"/>
    </source>
</evidence>
<dbReference type="InParanoid" id="A0A1Y3BUF9"/>